<name>A0A286P3W4_9GAMM</name>
<dbReference type="PANTHER" id="PTHR42852">
    <property type="entry name" value="THIOL:DISULFIDE INTERCHANGE PROTEIN DSBE"/>
    <property type="match status" value="1"/>
</dbReference>
<feature type="domain" description="Thioredoxin" evidence="5">
    <location>
        <begin position="21"/>
        <end position="162"/>
    </location>
</feature>
<evidence type="ECO:0000256" key="3">
    <source>
        <dbReference type="ARBA" id="ARBA00023284"/>
    </source>
</evidence>
<reference evidence="6 7" key="1">
    <citation type="submission" date="2016-12" db="EMBL/GenBank/DDBJ databases">
        <title>Genome sequencing of Methylocaldum marinum.</title>
        <authorList>
            <person name="Takeuchi M."/>
            <person name="Kamagata Y."/>
            <person name="Hiraoka S."/>
            <person name="Oshima K."/>
            <person name="Hattori M."/>
            <person name="Iwasaki W."/>
        </authorList>
    </citation>
    <scope>NUCLEOTIDE SEQUENCE [LARGE SCALE GENOMIC DNA]</scope>
    <source>
        <strain evidence="6 7">S8</strain>
    </source>
</reference>
<accession>A0A286P3W4</accession>
<dbReference type="AlphaFoldDB" id="A0A286P3W4"/>
<dbReference type="KEGG" id="mmai:sS8_0368"/>
<evidence type="ECO:0000256" key="1">
    <source>
        <dbReference type="ARBA" id="ARBA00004196"/>
    </source>
</evidence>
<dbReference type="Gene3D" id="3.40.30.10">
    <property type="entry name" value="Glutaredoxin"/>
    <property type="match status" value="1"/>
</dbReference>
<feature type="signal peptide" evidence="4">
    <location>
        <begin position="1"/>
        <end position="20"/>
    </location>
</feature>
<dbReference type="InterPro" id="IPR036249">
    <property type="entry name" value="Thioredoxin-like_sf"/>
</dbReference>
<keyword evidence="4" id="KW-0732">Signal</keyword>
<gene>
    <name evidence="6" type="ORF">sS8_0368</name>
</gene>
<dbReference type="GO" id="GO:0030313">
    <property type="term" value="C:cell envelope"/>
    <property type="evidence" value="ECO:0007669"/>
    <property type="project" value="UniProtKB-SubCell"/>
</dbReference>
<dbReference type="PROSITE" id="PS00194">
    <property type="entry name" value="THIOREDOXIN_1"/>
    <property type="match status" value="1"/>
</dbReference>
<dbReference type="GO" id="GO:0015036">
    <property type="term" value="F:disulfide oxidoreductase activity"/>
    <property type="evidence" value="ECO:0007669"/>
    <property type="project" value="UniProtKB-ARBA"/>
</dbReference>
<dbReference type="GO" id="GO:0017004">
    <property type="term" value="P:cytochrome complex assembly"/>
    <property type="evidence" value="ECO:0007669"/>
    <property type="project" value="UniProtKB-KW"/>
</dbReference>
<dbReference type="PROSITE" id="PS51352">
    <property type="entry name" value="THIOREDOXIN_2"/>
    <property type="match status" value="1"/>
</dbReference>
<feature type="chain" id="PRO_5012628853" evidence="4">
    <location>
        <begin position="21"/>
        <end position="163"/>
    </location>
</feature>
<organism evidence="6 7">
    <name type="scientific">Methylocaldum marinum</name>
    <dbReference type="NCBI Taxonomy" id="1432792"/>
    <lineage>
        <taxon>Bacteria</taxon>
        <taxon>Pseudomonadati</taxon>
        <taxon>Pseudomonadota</taxon>
        <taxon>Gammaproteobacteria</taxon>
        <taxon>Methylococcales</taxon>
        <taxon>Methylococcaceae</taxon>
        <taxon>Methylocaldum</taxon>
    </lineage>
</organism>
<keyword evidence="2" id="KW-0201">Cytochrome c-type biogenesis</keyword>
<comment type="subcellular location">
    <subcellularLocation>
        <location evidence="1">Cell envelope</location>
    </subcellularLocation>
</comment>
<keyword evidence="7" id="KW-1185">Reference proteome</keyword>
<dbReference type="PANTHER" id="PTHR42852:SF17">
    <property type="entry name" value="THIOREDOXIN-LIKE PROTEIN HI_1115"/>
    <property type="match status" value="1"/>
</dbReference>
<evidence type="ECO:0000256" key="4">
    <source>
        <dbReference type="SAM" id="SignalP"/>
    </source>
</evidence>
<dbReference type="EMBL" id="AP017928">
    <property type="protein sequence ID" value="BBA32336.1"/>
    <property type="molecule type" value="Genomic_DNA"/>
</dbReference>
<dbReference type="InterPro" id="IPR017937">
    <property type="entry name" value="Thioredoxin_CS"/>
</dbReference>
<dbReference type="InterPro" id="IPR050553">
    <property type="entry name" value="Thioredoxin_ResA/DsbE_sf"/>
</dbReference>
<dbReference type="OrthoDB" id="9799347at2"/>
<dbReference type="InterPro" id="IPR013740">
    <property type="entry name" value="Redoxin"/>
</dbReference>
<evidence type="ECO:0000313" key="7">
    <source>
        <dbReference type="Proteomes" id="UP000266313"/>
    </source>
</evidence>
<dbReference type="RefSeq" id="WP_119628149.1">
    <property type="nucleotide sequence ID" value="NZ_AP017928.1"/>
</dbReference>
<proteinExistence type="predicted"/>
<dbReference type="Pfam" id="PF08534">
    <property type="entry name" value="Redoxin"/>
    <property type="match status" value="1"/>
</dbReference>
<evidence type="ECO:0000259" key="5">
    <source>
        <dbReference type="PROSITE" id="PS51352"/>
    </source>
</evidence>
<dbReference type="SUPFAM" id="SSF52833">
    <property type="entry name" value="Thioredoxin-like"/>
    <property type="match status" value="1"/>
</dbReference>
<dbReference type="InterPro" id="IPR013766">
    <property type="entry name" value="Thioredoxin_domain"/>
</dbReference>
<sequence>MKKHFLSSLLLLGCGFSVYAVQEGSPIPGCPAVLPGNSEKLNFDAYTGKVLLVDFWATWCPPCKKSMPFLNGLRNEYLKKDFEVVAINVDENTEEALRFLKAHPVDYITAFDPTGECPRVFEVQAMPSSYLVDRQGKVRMVHLGYRDEDQEGIRKQVDALLGE</sequence>
<dbReference type="Proteomes" id="UP000266313">
    <property type="component" value="Chromosome"/>
</dbReference>
<evidence type="ECO:0000313" key="6">
    <source>
        <dbReference type="EMBL" id="BBA32336.1"/>
    </source>
</evidence>
<evidence type="ECO:0000256" key="2">
    <source>
        <dbReference type="ARBA" id="ARBA00022748"/>
    </source>
</evidence>
<dbReference type="CDD" id="cd02966">
    <property type="entry name" value="TlpA_like_family"/>
    <property type="match status" value="1"/>
</dbReference>
<keyword evidence="3" id="KW-0676">Redox-active center</keyword>
<protein>
    <submittedName>
        <fullName evidence="6">Redoxin domain protein</fullName>
    </submittedName>
</protein>